<gene>
    <name evidence="1" type="ORF">SAMN04488239_102247</name>
</gene>
<sequence>MRMSDKIKHLRGHLPDFLVEHSELYSILSSGIHELSEQKCLEFFAIGRGAIIEILEEDRLKKEKLDRKKDLARSIAAFKGNQTSEK</sequence>
<name>A0A1G6LJN7_9RHOB</name>
<accession>A0A1G6LJN7</accession>
<dbReference type="EMBL" id="FMZV01000002">
    <property type="protein sequence ID" value="SDC42816.1"/>
    <property type="molecule type" value="Genomic_DNA"/>
</dbReference>
<evidence type="ECO:0000313" key="2">
    <source>
        <dbReference type="Proteomes" id="UP000199628"/>
    </source>
</evidence>
<dbReference type="Proteomes" id="UP000199628">
    <property type="component" value="Unassembled WGS sequence"/>
</dbReference>
<protein>
    <submittedName>
        <fullName evidence="1">Uncharacterized protein</fullName>
    </submittedName>
</protein>
<proteinExistence type="predicted"/>
<organism evidence="1 2">
    <name type="scientific">Ruegeria marina</name>
    <dbReference type="NCBI Taxonomy" id="639004"/>
    <lineage>
        <taxon>Bacteria</taxon>
        <taxon>Pseudomonadati</taxon>
        <taxon>Pseudomonadota</taxon>
        <taxon>Alphaproteobacteria</taxon>
        <taxon>Rhodobacterales</taxon>
        <taxon>Roseobacteraceae</taxon>
        <taxon>Ruegeria</taxon>
    </lineage>
</organism>
<dbReference type="AlphaFoldDB" id="A0A1G6LJN7"/>
<keyword evidence="2" id="KW-1185">Reference proteome</keyword>
<evidence type="ECO:0000313" key="1">
    <source>
        <dbReference type="EMBL" id="SDC42816.1"/>
    </source>
</evidence>
<reference evidence="2" key="1">
    <citation type="submission" date="2016-10" db="EMBL/GenBank/DDBJ databases">
        <authorList>
            <person name="Varghese N."/>
            <person name="Submissions S."/>
        </authorList>
    </citation>
    <scope>NUCLEOTIDE SEQUENCE [LARGE SCALE GENOMIC DNA]</scope>
    <source>
        <strain evidence="2">CGMCC 1.9108</strain>
    </source>
</reference>